<reference evidence="1" key="1">
    <citation type="submission" date="2021-01" db="EMBL/GenBank/DDBJ databases">
        <authorList>
            <person name="Corre E."/>
            <person name="Pelletier E."/>
            <person name="Niang G."/>
            <person name="Scheremetjew M."/>
            <person name="Finn R."/>
            <person name="Kale V."/>
            <person name="Holt S."/>
            <person name="Cochrane G."/>
            <person name="Meng A."/>
            <person name="Brown T."/>
            <person name="Cohen L."/>
        </authorList>
    </citation>
    <scope>NUCLEOTIDE SEQUENCE</scope>
    <source>
        <strain evidence="1">CCMP1413</strain>
    </source>
</reference>
<dbReference type="AlphaFoldDB" id="A0A7R9Y602"/>
<sequence>MAAPAPASLASTDATEADTAWHAREFGAAARALLRQRAQPPVRAGLAADLALAEHCASGGADAASLRAALDAAGAPGVEGALNRALAALGDGGMPPEAPADALDAMCAAAARLRPEVAATAVTARAVTALHARERSVVAAAARAARALRADACTAGTIPPALCAQATLWDAHLALDCGDLEAVRCALSEGGDTGAEPDADLADGARKLLSARASLVQGDADGALSTVDEVAALAAARCRDEAASFAPLLRVAALGAGACALASTGRHAAAAARARFALSLCGRAEASAARAAAALGAAVPPPLLTRAALSHTLGLCLLRLGDTSGAAPCLEYALGASTRMAGAPRPDTLLLLAQCDVAAHCERRVDADTRDRTDEATRGGCLAVAERRLQACVFAVEAEQRREPESSSSVPSLCRTREEALLWLAFVRLEQEHAGGALAAVSSALAPSPSLRARAIGACYTAEAHCARGDPVAALSALRDAQAAVVARAKADATVEATAEVLPAPEAARLAHALARVSRHEDGAHAGVGGSLAVGALARELAAIRRSTATPQRAP</sequence>
<accession>A0A7R9Y602</accession>
<proteinExistence type="predicted"/>
<evidence type="ECO:0000313" key="1">
    <source>
        <dbReference type="EMBL" id="CAD8247574.1"/>
    </source>
</evidence>
<organism evidence="1">
    <name type="scientific">Prasinoderma coloniale</name>
    <dbReference type="NCBI Taxonomy" id="156133"/>
    <lineage>
        <taxon>Eukaryota</taxon>
        <taxon>Viridiplantae</taxon>
        <taxon>Prasinodermophyta</taxon>
        <taxon>Prasinodermophyceae</taxon>
        <taxon>Prasinodermales</taxon>
        <taxon>Prasinodermaceae</taxon>
        <taxon>Prasinoderma</taxon>
    </lineage>
</organism>
<dbReference type="EMBL" id="HBDZ01013340">
    <property type="protein sequence ID" value="CAD8247574.1"/>
    <property type="molecule type" value="Transcribed_RNA"/>
</dbReference>
<gene>
    <name evidence="1" type="ORF">PCOL08062_LOCUS10225</name>
</gene>
<protein>
    <submittedName>
        <fullName evidence="1">Uncharacterized protein</fullName>
    </submittedName>
</protein>
<dbReference type="InterPro" id="IPR011990">
    <property type="entry name" value="TPR-like_helical_dom_sf"/>
</dbReference>
<dbReference type="SUPFAM" id="SSF48452">
    <property type="entry name" value="TPR-like"/>
    <property type="match status" value="1"/>
</dbReference>
<name>A0A7R9Y602_9VIRI</name>